<keyword evidence="5 6" id="KW-0472">Membrane</keyword>
<keyword evidence="9" id="KW-1185">Reference proteome</keyword>
<dbReference type="PANTHER" id="PTHR10844">
    <property type="entry name" value="CAVEOLIN"/>
    <property type="match status" value="1"/>
</dbReference>
<dbReference type="InterPro" id="IPR001612">
    <property type="entry name" value="Caveolin"/>
</dbReference>
<organism evidence="8 9">
    <name type="scientific">Dreissena polymorpha</name>
    <name type="common">Zebra mussel</name>
    <name type="synonym">Mytilus polymorpha</name>
    <dbReference type="NCBI Taxonomy" id="45954"/>
    <lineage>
        <taxon>Eukaryota</taxon>
        <taxon>Metazoa</taxon>
        <taxon>Spiralia</taxon>
        <taxon>Lophotrochozoa</taxon>
        <taxon>Mollusca</taxon>
        <taxon>Bivalvia</taxon>
        <taxon>Autobranchia</taxon>
        <taxon>Heteroconchia</taxon>
        <taxon>Euheterodonta</taxon>
        <taxon>Imparidentia</taxon>
        <taxon>Neoheterodontei</taxon>
        <taxon>Myida</taxon>
        <taxon>Dreissenoidea</taxon>
        <taxon>Dreissenidae</taxon>
        <taxon>Dreissena</taxon>
    </lineage>
</organism>
<dbReference type="GO" id="GO:0070836">
    <property type="term" value="P:caveola assembly"/>
    <property type="evidence" value="ECO:0007669"/>
    <property type="project" value="InterPro"/>
</dbReference>
<comment type="similarity">
    <text evidence="2 6">Belongs to the caveolin family.</text>
</comment>
<keyword evidence="7" id="KW-0812">Transmembrane</keyword>
<comment type="subcellular location">
    <subcellularLocation>
        <location evidence="1 6">Cell membrane</location>
        <topology evidence="1 6">Peripheral membrane protein</topology>
    </subcellularLocation>
    <subcellularLocation>
        <location evidence="6">Golgi apparatus membrane</location>
        <topology evidence="6">Peripheral membrane protein</topology>
    </subcellularLocation>
    <subcellularLocation>
        <location evidence="6">Membrane</location>
        <location evidence="6">Caveola</location>
        <topology evidence="6">Peripheral membrane protein</topology>
    </subcellularLocation>
</comment>
<evidence type="ECO:0000256" key="6">
    <source>
        <dbReference type="RuleBase" id="RU000680"/>
    </source>
</evidence>
<reference evidence="8" key="2">
    <citation type="submission" date="2020-11" db="EMBL/GenBank/DDBJ databases">
        <authorList>
            <person name="McCartney M.A."/>
            <person name="Auch B."/>
            <person name="Kono T."/>
            <person name="Mallez S."/>
            <person name="Becker A."/>
            <person name="Gohl D.M."/>
            <person name="Silverstein K.A.T."/>
            <person name="Koren S."/>
            <person name="Bechman K.B."/>
            <person name="Herman A."/>
            <person name="Abrahante J.E."/>
            <person name="Garbe J."/>
        </authorList>
    </citation>
    <scope>NUCLEOTIDE SEQUENCE</scope>
    <source>
        <strain evidence="8">Duluth1</strain>
        <tissue evidence="8">Whole animal</tissue>
    </source>
</reference>
<keyword evidence="4 6" id="KW-0333">Golgi apparatus</keyword>
<keyword evidence="3 6" id="KW-1003">Cell membrane</keyword>
<keyword evidence="7" id="KW-1133">Transmembrane helix</keyword>
<evidence type="ECO:0000256" key="2">
    <source>
        <dbReference type="ARBA" id="ARBA00010988"/>
    </source>
</evidence>
<reference evidence="8" key="1">
    <citation type="journal article" date="2019" name="bioRxiv">
        <title>The Genome of the Zebra Mussel, Dreissena polymorpha: A Resource for Invasive Species Research.</title>
        <authorList>
            <person name="McCartney M.A."/>
            <person name="Auch B."/>
            <person name="Kono T."/>
            <person name="Mallez S."/>
            <person name="Zhang Y."/>
            <person name="Obille A."/>
            <person name="Becker A."/>
            <person name="Abrahante J.E."/>
            <person name="Garbe J."/>
            <person name="Badalamenti J.P."/>
            <person name="Herman A."/>
            <person name="Mangelson H."/>
            <person name="Liachko I."/>
            <person name="Sullivan S."/>
            <person name="Sone E.D."/>
            <person name="Koren S."/>
            <person name="Silverstein K.A.T."/>
            <person name="Beckman K.B."/>
            <person name="Gohl D.M."/>
        </authorList>
    </citation>
    <scope>NUCLEOTIDE SEQUENCE</scope>
    <source>
        <strain evidence="8">Duluth1</strain>
        <tissue evidence="8">Whole animal</tissue>
    </source>
</reference>
<name>A0A9D4ND07_DREPO</name>
<dbReference type="Pfam" id="PF01146">
    <property type="entry name" value="Caveolin"/>
    <property type="match status" value="1"/>
</dbReference>
<evidence type="ECO:0000256" key="3">
    <source>
        <dbReference type="ARBA" id="ARBA00022475"/>
    </source>
</evidence>
<evidence type="ECO:0000256" key="1">
    <source>
        <dbReference type="ARBA" id="ARBA00004202"/>
    </source>
</evidence>
<sequence length="153" mass="17785">MASQTEVRLTVGGERVTARDVTRGEAIDLKNRDPESLHDNMRIHFHDVFGEPDESVYSFDCVWTCAFRLFTNVKLWTYRIVSLLCGLPLAIYWGVYFAILSFCVIWCCEPYLKAFAIELGCVRRIFNTLLAAFYRPCAETIGYIFYNIRITRQ</sequence>
<dbReference type="GO" id="GO:0005901">
    <property type="term" value="C:caveola"/>
    <property type="evidence" value="ECO:0007669"/>
    <property type="project" value="UniProtKB-SubCell"/>
</dbReference>
<proteinExistence type="inferred from homology"/>
<feature type="transmembrane region" description="Helical" evidence="7">
    <location>
        <begin position="80"/>
        <end position="107"/>
    </location>
</feature>
<comment type="caution">
    <text evidence="8">The sequence shown here is derived from an EMBL/GenBank/DDBJ whole genome shotgun (WGS) entry which is preliminary data.</text>
</comment>
<protein>
    <recommendedName>
        <fullName evidence="6">Caveolin</fullName>
    </recommendedName>
</protein>
<accession>A0A9D4ND07</accession>
<dbReference type="EMBL" id="JAIWYP010000001">
    <property type="protein sequence ID" value="KAH3892238.1"/>
    <property type="molecule type" value="Genomic_DNA"/>
</dbReference>
<evidence type="ECO:0000313" key="8">
    <source>
        <dbReference type="EMBL" id="KAH3892238.1"/>
    </source>
</evidence>
<dbReference type="GO" id="GO:0000139">
    <property type="term" value="C:Golgi membrane"/>
    <property type="evidence" value="ECO:0007669"/>
    <property type="project" value="UniProtKB-SubCell"/>
</dbReference>
<evidence type="ECO:0000256" key="7">
    <source>
        <dbReference type="SAM" id="Phobius"/>
    </source>
</evidence>
<dbReference type="GO" id="GO:0060090">
    <property type="term" value="F:molecular adaptor activity"/>
    <property type="evidence" value="ECO:0007669"/>
    <property type="project" value="TreeGrafter"/>
</dbReference>
<comment type="function">
    <text evidence="6">May act as a scaffolding protein within caveolar membranes. Interacts directly with G-protein alpha subunits and can functionally regulate their activity.</text>
</comment>
<evidence type="ECO:0000256" key="4">
    <source>
        <dbReference type="ARBA" id="ARBA00023034"/>
    </source>
</evidence>
<dbReference type="Proteomes" id="UP000828390">
    <property type="component" value="Unassembled WGS sequence"/>
</dbReference>
<evidence type="ECO:0000256" key="5">
    <source>
        <dbReference type="ARBA" id="ARBA00023136"/>
    </source>
</evidence>
<dbReference type="PANTHER" id="PTHR10844:SF19">
    <property type="entry name" value="CAVEOLIN-2"/>
    <property type="match status" value="1"/>
</dbReference>
<evidence type="ECO:0000313" key="9">
    <source>
        <dbReference type="Proteomes" id="UP000828390"/>
    </source>
</evidence>
<gene>
    <name evidence="8" type="ORF">DPMN_016352</name>
</gene>
<dbReference type="AlphaFoldDB" id="A0A9D4ND07"/>